<feature type="transmembrane region" description="Helical" evidence="6">
    <location>
        <begin position="173"/>
        <end position="193"/>
    </location>
</feature>
<keyword evidence="9" id="KW-1185">Reference proteome</keyword>
<reference evidence="8 9" key="1">
    <citation type="journal article" date="2012" name="PLoS Pathog.">
        <title>Diverse lifestyles and strategies of plant pathogenesis encoded in the genomes of eighteen Dothideomycetes fungi.</title>
        <authorList>
            <person name="Ohm R.A."/>
            <person name="Feau N."/>
            <person name="Henrissat B."/>
            <person name="Schoch C.L."/>
            <person name="Horwitz B.A."/>
            <person name="Barry K.W."/>
            <person name="Condon B.J."/>
            <person name="Copeland A.C."/>
            <person name="Dhillon B."/>
            <person name="Glaser F."/>
            <person name="Hesse C.N."/>
            <person name="Kosti I."/>
            <person name="LaButti K."/>
            <person name="Lindquist E.A."/>
            <person name="Lucas S."/>
            <person name="Salamov A.A."/>
            <person name="Bradshaw R.E."/>
            <person name="Ciuffetti L."/>
            <person name="Hamelin R.C."/>
            <person name="Kema G.H.J."/>
            <person name="Lawrence C."/>
            <person name="Scott J.A."/>
            <person name="Spatafora J.W."/>
            <person name="Turgeon B.G."/>
            <person name="de Wit P.J.G.M."/>
            <person name="Zhong S."/>
            <person name="Goodwin S.B."/>
            <person name="Grigoriev I.V."/>
        </authorList>
    </citation>
    <scope>NUCLEOTIDE SEQUENCE [LARGE SCALE GENOMIC DNA]</scope>
    <source>
        <strain evidence="9">28A</strain>
    </source>
</reference>
<feature type="transmembrane region" description="Helical" evidence="6">
    <location>
        <begin position="338"/>
        <end position="360"/>
    </location>
</feature>
<feature type="transmembrane region" description="Helical" evidence="6">
    <location>
        <begin position="366"/>
        <end position="388"/>
    </location>
</feature>
<accession>R0K1Z9</accession>
<feature type="transmembrane region" description="Helical" evidence="6">
    <location>
        <begin position="409"/>
        <end position="428"/>
    </location>
</feature>
<dbReference type="AlphaFoldDB" id="R0K1Z9"/>
<dbReference type="FunFam" id="1.20.1250.20:FF:000013">
    <property type="entry name" value="MFS general substrate transporter"/>
    <property type="match status" value="1"/>
</dbReference>
<evidence type="ECO:0000256" key="2">
    <source>
        <dbReference type="ARBA" id="ARBA00022448"/>
    </source>
</evidence>
<dbReference type="GO" id="GO:0022857">
    <property type="term" value="F:transmembrane transporter activity"/>
    <property type="evidence" value="ECO:0007669"/>
    <property type="project" value="InterPro"/>
</dbReference>
<keyword evidence="5 6" id="KW-0472">Membrane</keyword>
<keyword evidence="2" id="KW-0813">Transport</keyword>
<evidence type="ECO:0000256" key="6">
    <source>
        <dbReference type="SAM" id="Phobius"/>
    </source>
</evidence>
<proteinExistence type="predicted"/>
<dbReference type="Pfam" id="PF07690">
    <property type="entry name" value="MFS_1"/>
    <property type="match status" value="1"/>
</dbReference>
<feature type="transmembrane region" description="Helical" evidence="6">
    <location>
        <begin position="84"/>
        <end position="105"/>
    </location>
</feature>
<dbReference type="Gene3D" id="1.20.1250.20">
    <property type="entry name" value="MFS general substrate transporter like domains"/>
    <property type="match status" value="2"/>
</dbReference>
<comment type="subcellular location">
    <subcellularLocation>
        <location evidence="1">Membrane</location>
        <topology evidence="1">Multi-pass membrane protein</topology>
    </subcellularLocation>
</comment>
<sequence length="498" mass="55180">MGLKAENVLDEIQLEYAGLSVEEVEIMRLFEGERGKKVVHKIDRRLITVMAILYLMSHIDRANIGNASIEGMPRDLQLTGNQYNVASTIFFVPYIIFEIPSNMVLKHVRPNIWLSFLVISWGITMTCMGAVQSYSGPLACRVMLGLAEAGFFPGAVFIVSSWYIRTELQQRLALFYTASAFSGAFSGLLAYAIAKLDGVGGVAAWRWIFLLEGAVTVTIDLVMPFIIIQSPERANWLTLEEKRFVDILLRLAGVRSATEEGDKFSRKLLFHAMFDWKVNLGIIMAWANAAPSSAFEFTLPKILTEFGYTSSKAQLMSIPPYVAGGISSWLVGRTADRFAWKFPFVVGPMCVLLTGLAILYSSSKDLAAHVPVMYFAVILAQIGIYPLLPGISAWKGNNLAPSWKRSIGLAWMLAAGNFGSLIGTNIFLAKEAPVYTTGYATSISIVLLAMVAAILQEILLWRKNKCRAEVSGDEIRSQYTQVELDAQGDRSKLYHYTL</sequence>
<dbReference type="HOGENOM" id="CLU_001265_0_1_1"/>
<evidence type="ECO:0000256" key="4">
    <source>
        <dbReference type="ARBA" id="ARBA00022989"/>
    </source>
</evidence>
<dbReference type="FunFam" id="1.20.1250.20:FF:000034">
    <property type="entry name" value="MFS general substrate transporter"/>
    <property type="match status" value="1"/>
</dbReference>
<dbReference type="GeneID" id="19405745"/>
<evidence type="ECO:0000256" key="1">
    <source>
        <dbReference type="ARBA" id="ARBA00004141"/>
    </source>
</evidence>
<evidence type="ECO:0000313" key="8">
    <source>
        <dbReference type="EMBL" id="EOA87153.1"/>
    </source>
</evidence>
<dbReference type="InterPro" id="IPR036259">
    <property type="entry name" value="MFS_trans_sf"/>
</dbReference>
<dbReference type="InterPro" id="IPR011701">
    <property type="entry name" value="MFS"/>
</dbReference>
<protein>
    <recommendedName>
        <fullName evidence="7">Major facilitator superfamily (MFS) profile domain-containing protein</fullName>
    </recommendedName>
</protein>
<evidence type="ECO:0000256" key="5">
    <source>
        <dbReference type="ARBA" id="ARBA00023136"/>
    </source>
</evidence>
<keyword evidence="3 6" id="KW-0812">Transmembrane</keyword>
<reference evidence="8 9" key="2">
    <citation type="journal article" date="2013" name="PLoS Genet.">
        <title>Comparative genome structure, secondary metabolite, and effector coding capacity across Cochliobolus pathogens.</title>
        <authorList>
            <person name="Condon B.J."/>
            <person name="Leng Y."/>
            <person name="Wu D."/>
            <person name="Bushley K.E."/>
            <person name="Ohm R.A."/>
            <person name="Otillar R."/>
            <person name="Martin J."/>
            <person name="Schackwitz W."/>
            <person name="Grimwood J."/>
            <person name="MohdZainudin N."/>
            <person name="Xue C."/>
            <person name="Wang R."/>
            <person name="Manning V.A."/>
            <person name="Dhillon B."/>
            <person name="Tu Z.J."/>
            <person name="Steffenson B.J."/>
            <person name="Salamov A."/>
            <person name="Sun H."/>
            <person name="Lowry S."/>
            <person name="LaButti K."/>
            <person name="Han J."/>
            <person name="Copeland A."/>
            <person name="Lindquist E."/>
            <person name="Barry K."/>
            <person name="Schmutz J."/>
            <person name="Baker S.E."/>
            <person name="Ciuffetti L.M."/>
            <person name="Grigoriev I.V."/>
            <person name="Zhong S."/>
            <person name="Turgeon B.G."/>
        </authorList>
    </citation>
    <scope>NUCLEOTIDE SEQUENCE [LARGE SCALE GENOMIC DNA]</scope>
    <source>
        <strain evidence="9">28A</strain>
    </source>
</reference>
<dbReference type="SUPFAM" id="SSF103473">
    <property type="entry name" value="MFS general substrate transporter"/>
    <property type="match status" value="1"/>
</dbReference>
<feature type="domain" description="Major facilitator superfamily (MFS) profile" evidence="7">
    <location>
        <begin position="46"/>
        <end position="464"/>
    </location>
</feature>
<dbReference type="eggNOG" id="KOG2533">
    <property type="taxonomic scope" value="Eukaryota"/>
</dbReference>
<feature type="transmembrane region" description="Helical" evidence="6">
    <location>
        <begin position="434"/>
        <end position="455"/>
    </location>
</feature>
<evidence type="ECO:0000256" key="3">
    <source>
        <dbReference type="ARBA" id="ARBA00022692"/>
    </source>
</evidence>
<evidence type="ECO:0000313" key="9">
    <source>
        <dbReference type="Proteomes" id="UP000016935"/>
    </source>
</evidence>
<keyword evidence="4 6" id="KW-1133">Transmembrane helix</keyword>
<dbReference type="PROSITE" id="PS50850">
    <property type="entry name" value="MFS"/>
    <property type="match status" value="1"/>
</dbReference>
<dbReference type="PANTHER" id="PTHR43791">
    <property type="entry name" value="PERMEASE-RELATED"/>
    <property type="match status" value="1"/>
</dbReference>
<dbReference type="InterPro" id="IPR020846">
    <property type="entry name" value="MFS_dom"/>
</dbReference>
<organism evidence="8 9">
    <name type="scientific">Exserohilum turcicum (strain 28A)</name>
    <name type="common">Northern leaf blight fungus</name>
    <name type="synonym">Setosphaeria turcica</name>
    <dbReference type="NCBI Taxonomy" id="671987"/>
    <lineage>
        <taxon>Eukaryota</taxon>
        <taxon>Fungi</taxon>
        <taxon>Dikarya</taxon>
        <taxon>Ascomycota</taxon>
        <taxon>Pezizomycotina</taxon>
        <taxon>Dothideomycetes</taxon>
        <taxon>Pleosporomycetidae</taxon>
        <taxon>Pleosporales</taxon>
        <taxon>Pleosporineae</taxon>
        <taxon>Pleosporaceae</taxon>
        <taxon>Exserohilum</taxon>
    </lineage>
</organism>
<name>R0K1Z9_EXST2</name>
<dbReference type="GO" id="GO:0016020">
    <property type="term" value="C:membrane"/>
    <property type="evidence" value="ECO:0007669"/>
    <property type="project" value="UniProtKB-SubCell"/>
</dbReference>
<feature type="transmembrane region" description="Helical" evidence="6">
    <location>
        <begin position="205"/>
        <end position="228"/>
    </location>
</feature>
<dbReference type="EMBL" id="KB908592">
    <property type="protein sequence ID" value="EOA87153.1"/>
    <property type="molecule type" value="Genomic_DNA"/>
</dbReference>
<gene>
    <name evidence="8" type="ORF">SETTUDRAFT_89040</name>
</gene>
<dbReference type="PANTHER" id="PTHR43791:SF54">
    <property type="entry name" value="MAJOR FACILITATOR SUPERFAMILY (MFS) PROFILE DOMAIN-CONTAINING PROTEIN-RELATED"/>
    <property type="match status" value="1"/>
</dbReference>
<dbReference type="RefSeq" id="XP_008025632.1">
    <property type="nucleotide sequence ID" value="XM_008027441.1"/>
</dbReference>
<dbReference type="Proteomes" id="UP000016935">
    <property type="component" value="Unassembled WGS sequence"/>
</dbReference>
<evidence type="ECO:0000259" key="7">
    <source>
        <dbReference type="PROSITE" id="PS50850"/>
    </source>
</evidence>
<feature type="transmembrane region" description="Helical" evidence="6">
    <location>
        <begin position="143"/>
        <end position="164"/>
    </location>
</feature>
<feature type="transmembrane region" description="Helical" evidence="6">
    <location>
        <begin position="112"/>
        <end position="131"/>
    </location>
</feature>
<dbReference type="OrthoDB" id="2962993at2759"/>